<dbReference type="EMBL" id="NIZV01000054">
    <property type="protein sequence ID" value="RSM14714.1"/>
    <property type="molecule type" value="Genomic_DNA"/>
</dbReference>
<dbReference type="Proteomes" id="UP000288429">
    <property type="component" value="Unassembled WGS sequence"/>
</dbReference>
<gene>
    <name evidence="2" type="ORF">CDV31_005296</name>
</gene>
<dbReference type="GO" id="GO:0008061">
    <property type="term" value="F:chitin binding"/>
    <property type="evidence" value="ECO:0007669"/>
    <property type="project" value="InterPro"/>
</dbReference>
<organism evidence="2 3">
    <name type="scientific">Fusarium ambrosium</name>
    <dbReference type="NCBI Taxonomy" id="131363"/>
    <lineage>
        <taxon>Eukaryota</taxon>
        <taxon>Fungi</taxon>
        <taxon>Dikarya</taxon>
        <taxon>Ascomycota</taxon>
        <taxon>Pezizomycotina</taxon>
        <taxon>Sordariomycetes</taxon>
        <taxon>Hypocreomycetidae</taxon>
        <taxon>Hypocreales</taxon>
        <taxon>Nectriaceae</taxon>
        <taxon>Fusarium</taxon>
        <taxon>Fusarium solani species complex</taxon>
    </lineage>
</organism>
<sequence>MCLDRLCSDEICCGAGGFCGPTDELRGAGCTTGPCKEADWKSHWWDVANDEQKPGADRWREAEAGFALDKATNKWLDATGDGPQRFFGKEKDGTRLDSPSGLTGMGCRELVDRNGCGNYSDCENESDGPGANLLLNLCVSLNNSTWNWYDQLCRTADYVQSSMGGSSKTFAPVPNEGMGLTLNLDMISLAMLILVLL</sequence>
<evidence type="ECO:0000313" key="2">
    <source>
        <dbReference type="EMBL" id="RSM14714.1"/>
    </source>
</evidence>
<comment type="caution">
    <text evidence="2">The sequence shown here is derived from an EMBL/GenBank/DDBJ whole genome shotgun (WGS) entry which is preliminary data.</text>
</comment>
<name>A0A428UKA5_9HYPO</name>
<keyword evidence="3" id="KW-1185">Reference proteome</keyword>
<evidence type="ECO:0000313" key="3">
    <source>
        <dbReference type="Proteomes" id="UP000288429"/>
    </source>
</evidence>
<feature type="domain" description="Chitin-binding type-1" evidence="1">
    <location>
        <begin position="1"/>
        <end position="35"/>
    </location>
</feature>
<accession>A0A428UKA5</accession>
<evidence type="ECO:0000259" key="1">
    <source>
        <dbReference type="SMART" id="SM00270"/>
    </source>
</evidence>
<dbReference type="SMART" id="SM00270">
    <property type="entry name" value="ChtBD1"/>
    <property type="match status" value="1"/>
</dbReference>
<proteinExistence type="predicted"/>
<dbReference type="AlphaFoldDB" id="A0A428UKA5"/>
<dbReference type="InterPro" id="IPR001002">
    <property type="entry name" value="Chitin-bd_1"/>
</dbReference>
<reference evidence="2 3" key="1">
    <citation type="submission" date="2017-06" db="EMBL/GenBank/DDBJ databases">
        <title>Cmopartive genomic analysis of Ambrosia Fusariam Clade fungi.</title>
        <authorList>
            <person name="Stajich J.E."/>
            <person name="Carrillo J."/>
            <person name="Kijimoto T."/>
            <person name="Eskalen A."/>
            <person name="O'Donnell K."/>
            <person name="Kasson M."/>
        </authorList>
    </citation>
    <scope>NUCLEOTIDE SEQUENCE [LARGE SCALE GENOMIC DNA]</scope>
    <source>
        <strain evidence="2 3">NRRL 20438</strain>
    </source>
</reference>
<protein>
    <recommendedName>
        <fullName evidence="1">Chitin-binding type-1 domain-containing protein</fullName>
    </recommendedName>
</protein>